<gene>
    <name evidence="13 14" type="primary">lpxK</name>
    <name evidence="14" type="ordered locus">KQS_10670</name>
</gene>
<evidence type="ECO:0000256" key="7">
    <source>
        <dbReference type="ARBA" id="ARBA00022679"/>
    </source>
</evidence>
<reference evidence="14 15" key="1">
    <citation type="journal article" date="2012" name="J. Bacteriol.">
        <title>Complete Genome Sequence of Flavobacterium indicum GPSTA100-9T, Isolated from Warm Spring Water.</title>
        <authorList>
            <person name="Barbier P."/>
            <person name="Houel A."/>
            <person name="Loux V."/>
            <person name="Poulain J."/>
            <person name="Bernardet J.F."/>
            <person name="Touchon M."/>
            <person name="Duchaud E."/>
        </authorList>
    </citation>
    <scope>NUCLEOTIDE SEQUENCE [LARGE SCALE GENOMIC DNA]</scope>
    <source>
        <strain evidence="15">DSM 17447 / CIP 109464 / GPTSA100-9</strain>
    </source>
</reference>
<evidence type="ECO:0000256" key="2">
    <source>
        <dbReference type="ARBA" id="ARBA00004870"/>
    </source>
</evidence>
<dbReference type="RefSeq" id="WP_014389178.1">
    <property type="nucleotide sequence ID" value="NC_017025.1"/>
</dbReference>
<evidence type="ECO:0000256" key="3">
    <source>
        <dbReference type="ARBA" id="ARBA00012071"/>
    </source>
</evidence>
<evidence type="ECO:0000256" key="4">
    <source>
        <dbReference type="ARBA" id="ARBA00016436"/>
    </source>
</evidence>
<dbReference type="UniPathway" id="UPA00359">
    <property type="reaction ID" value="UER00482"/>
</dbReference>
<keyword evidence="6 13" id="KW-0441">Lipid A biosynthesis</keyword>
<comment type="similarity">
    <text evidence="13">Belongs to the LpxK family.</text>
</comment>
<dbReference type="Proteomes" id="UP000007599">
    <property type="component" value="Chromosome I"/>
</dbReference>
<comment type="pathway">
    <text evidence="2 13">Glycolipid biosynthesis; lipid IV(A) biosynthesis; lipid IV(A) from (3R)-3-hydroxytetradecanoyl-[acyl-carrier-protein] and UDP-N-acetyl-alpha-D-glucosamine: step 6/6.</text>
</comment>
<dbReference type="STRING" id="1094466.KQS_10670"/>
<organism evidence="14 15">
    <name type="scientific">Flavobacterium indicum (strain DSM 17447 / CIP 109464 / GPTSA100-9)</name>
    <dbReference type="NCBI Taxonomy" id="1094466"/>
    <lineage>
        <taxon>Bacteria</taxon>
        <taxon>Pseudomonadati</taxon>
        <taxon>Bacteroidota</taxon>
        <taxon>Flavobacteriia</taxon>
        <taxon>Flavobacteriales</taxon>
        <taxon>Flavobacteriaceae</taxon>
        <taxon>Flavobacterium</taxon>
    </lineage>
</organism>
<dbReference type="KEGG" id="fin:KQS_10670"/>
<keyword evidence="15" id="KW-1185">Reference proteome</keyword>
<sequence>MNLLRKILFPVAIIYWIVTYIRNKCFDWGLLKSTSYHLPVIAIGNLSVGGTGKTPHTEYLIRLLKNQYKLAVLSRGYKRQSKGFVLANKDVNAAVLGDESFQIHEKFPAISVAVCEDRRTGIETLIQNVNPDVILLDDAFQHRKVNAGFYILLTAYDDLFVNDCILPFGNLRESAIGKKRADVVIVTKCPEDLSKEERLKMIKKIDVKVPVYFTSISYETYVYGKDQAVTLNDFKNLEKMIVVGIAKPDYFIEKVKTDKDHIKIYSDHHNFTAAEVEELREWAKSKPIVTTEKDYVRLKDKIQFNLFYLPILVRFLESESEFNQKIKNYVG</sequence>
<keyword evidence="11 13" id="KW-0443">Lipid metabolism</keyword>
<evidence type="ECO:0000256" key="5">
    <source>
        <dbReference type="ARBA" id="ARBA00022516"/>
    </source>
</evidence>
<reference evidence="15" key="2">
    <citation type="submission" date="2012-03" db="EMBL/GenBank/DDBJ databases">
        <title>Complete genome sequence of Flavobacterium indicum GPTSA100-9T, isolated from warm spring water.</title>
        <authorList>
            <person name="Barbier P."/>
            <person name="Houel A."/>
            <person name="Loux V."/>
            <person name="Poulain J."/>
            <person name="Bernardet J.-F."/>
            <person name="Touchon M."/>
            <person name="Duchaud E."/>
        </authorList>
    </citation>
    <scope>NUCLEOTIDE SEQUENCE [LARGE SCALE GENOMIC DNA]</scope>
    <source>
        <strain evidence="15">DSM 17447 / CIP 109464 / GPTSA100-9</strain>
    </source>
</reference>
<dbReference type="GO" id="GO:0009029">
    <property type="term" value="F:lipid-A 4'-kinase activity"/>
    <property type="evidence" value="ECO:0007669"/>
    <property type="project" value="UniProtKB-UniRule"/>
</dbReference>
<evidence type="ECO:0000256" key="8">
    <source>
        <dbReference type="ARBA" id="ARBA00022741"/>
    </source>
</evidence>
<dbReference type="HOGENOM" id="CLU_038816_6_0_10"/>
<dbReference type="eggNOG" id="COG1663">
    <property type="taxonomic scope" value="Bacteria"/>
</dbReference>
<evidence type="ECO:0000256" key="6">
    <source>
        <dbReference type="ARBA" id="ARBA00022556"/>
    </source>
</evidence>
<name>H8XVU6_FLAIG</name>
<dbReference type="GO" id="GO:0005524">
    <property type="term" value="F:ATP binding"/>
    <property type="evidence" value="ECO:0007669"/>
    <property type="project" value="UniProtKB-UniRule"/>
</dbReference>
<dbReference type="HAMAP" id="MF_00409">
    <property type="entry name" value="LpxK"/>
    <property type="match status" value="1"/>
</dbReference>
<dbReference type="NCBIfam" id="TIGR00682">
    <property type="entry name" value="lpxK"/>
    <property type="match status" value="1"/>
</dbReference>
<dbReference type="SUPFAM" id="SSF52540">
    <property type="entry name" value="P-loop containing nucleoside triphosphate hydrolases"/>
    <property type="match status" value="1"/>
</dbReference>
<accession>H8XVU6</accession>
<evidence type="ECO:0000256" key="13">
    <source>
        <dbReference type="HAMAP-Rule" id="MF_00409"/>
    </source>
</evidence>
<dbReference type="PANTHER" id="PTHR42724:SF1">
    <property type="entry name" value="TETRAACYLDISACCHARIDE 4'-KINASE, MITOCHONDRIAL-RELATED"/>
    <property type="match status" value="1"/>
</dbReference>
<evidence type="ECO:0000313" key="15">
    <source>
        <dbReference type="Proteomes" id="UP000007599"/>
    </source>
</evidence>
<evidence type="ECO:0000256" key="1">
    <source>
        <dbReference type="ARBA" id="ARBA00002274"/>
    </source>
</evidence>
<dbReference type="GO" id="GO:0005886">
    <property type="term" value="C:plasma membrane"/>
    <property type="evidence" value="ECO:0007669"/>
    <property type="project" value="TreeGrafter"/>
</dbReference>
<comment type="catalytic activity">
    <reaction evidence="13">
        <text>a lipid A disaccharide + ATP = a lipid IVA + ADP + H(+)</text>
        <dbReference type="Rhea" id="RHEA:67840"/>
        <dbReference type="ChEBI" id="CHEBI:15378"/>
        <dbReference type="ChEBI" id="CHEBI:30616"/>
        <dbReference type="ChEBI" id="CHEBI:176343"/>
        <dbReference type="ChEBI" id="CHEBI:176425"/>
        <dbReference type="ChEBI" id="CHEBI:456216"/>
        <dbReference type="EC" id="2.7.1.130"/>
    </reaction>
</comment>
<keyword evidence="9 13" id="KW-0418">Kinase</keyword>
<keyword evidence="5 13" id="KW-0444">Lipid biosynthesis</keyword>
<dbReference type="PATRIC" id="fig|1094466.5.peg.2095"/>
<keyword evidence="8 13" id="KW-0547">Nucleotide-binding</keyword>
<evidence type="ECO:0000256" key="9">
    <source>
        <dbReference type="ARBA" id="ARBA00022777"/>
    </source>
</evidence>
<proteinExistence type="inferred from homology"/>
<dbReference type="PANTHER" id="PTHR42724">
    <property type="entry name" value="TETRAACYLDISACCHARIDE 4'-KINASE"/>
    <property type="match status" value="1"/>
</dbReference>
<dbReference type="EMBL" id="HE774682">
    <property type="protein sequence ID" value="CCG54060.1"/>
    <property type="molecule type" value="Genomic_DNA"/>
</dbReference>
<dbReference type="AlphaFoldDB" id="H8XVU6"/>
<evidence type="ECO:0000313" key="14">
    <source>
        <dbReference type="EMBL" id="CCG54060.1"/>
    </source>
</evidence>
<dbReference type="OrthoDB" id="9766423at2"/>
<dbReference type="GO" id="GO:0009245">
    <property type="term" value="P:lipid A biosynthetic process"/>
    <property type="evidence" value="ECO:0007669"/>
    <property type="project" value="UniProtKB-UniRule"/>
</dbReference>
<evidence type="ECO:0000256" key="11">
    <source>
        <dbReference type="ARBA" id="ARBA00023098"/>
    </source>
</evidence>
<feature type="binding site" evidence="13">
    <location>
        <begin position="47"/>
        <end position="54"/>
    </location>
    <ligand>
        <name>ATP</name>
        <dbReference type="ChEBI" id="CHEBI:30616"/>
    </ligand>
</feature>
<evidence type="ECO:0000256" key="12">
    <source>
        <dbReference type="ARBA" id="ARBA00029757"/>
    </source>
</evidence>
<comment type="function">
    <text evidence="1 13">Transfers the gamma-phosphate of ATP to the 4'-position of a tetraacyldisaccharide 1-phosphate intermediate (termed DS-1-P) to form tetraacyldisaccharide 1,4'-bis-phosphate (lipid IVA).</text>
</comment>
<dbReference type="InterPro" id="IPR027417">
    <property type="entry name" value="P-loop_NTPase"/>
</dbReference>
<keyword evidence="7 13" id="KW-0808">Transferase</keyword>
<dbReference type="InterPro" id="IPR003758">
    <property type="entry name" value="LpxK"/>
</dbReference>
<keyword evidence="10 13" id="KW-0067">ATP-binding</keyword>
<dbReference type="EC" id="2.7.1.130" evidence="3 13"/>
<dbReference type="Pfam" id="PF02606">
    <property type="entry name" value="LpxK"/>
    <property type="match status" value="1"/>
</dbReference>
<protein>
    <recommendedName>
        <fullName evidence="4 13">Tetraacyldisaccharide 4'-kinase</fullName>
        <ecNumber evidence="3 13">2.7.1.130</ecNumber>
    </recommendedName>
    <alternativeName>
        <fullName evidence="12 13">Lipid A 4'-kinase</fullName>
    </alternativeName>
</protein>
<evidence type="ECO:0000256" key="10">
    <source>
        <dbReference type="ARBA" id="ARBA00022840"/>
    </source>
</evidence>